<dbReference type="HAMAP" id="MF_03103">
    <property type="entry name" value="Mmm1"/>
    <property type="match status" value="1"/>
</dbReference>
<keyword evidence="4 8" id="KW-1133">Transmembrane helix</keyword>
<proteinExistence type="inferred from homology"/>
<evidence type="ECO:0000256" key="9">
    <source>
        <dbReference type="SAM" id="MobiDB-lite"/>
    </source>
</evidence>
<feature type="domain" description="SMP-LTD" evidence="11">
    <location>
        <begin position="283"/>
        <end position="517"/>
    </location>
</feature>
<dbReference type="OrthoDB" id="5599157at2759"/>
<dbReference type="GO" id="GO:0008289">
    <property type="term" value="F:lipid binding"/>
    <property type="evidence" value="ECO:0007669"/>
    <property type="project" value="UniProtKB-KW"/>
</dbReference>
<dbReference type="GO" id="GO:0005789">
    <property type="term" value="C:endoplasmic reticulum membrane"/>
    <property type="evidence" value="ECO:0007669"/>
    <property type="project" value="UniProtKB-SubCell"/>
</dbReference>
<dbReference type="GO" id="GO:0015914">
    <property type="term" value="P:phospholipid transport"/>
    <property type="evidence" value="ECO:0007669"/>
    <property type="project" value="TreeGrafter"/>
</dbReference>
<gene>
    <name evidence="8" type="primary">MMM1</name>
    <name evidence="12" type="ORF">CLAFUR5_07685</name>
</gene>
<evidence type="ECO:0000313" key="12">
    <source>
        <dbReference type="EMBL" id="UJO19510.1"/>
    </source>
</evidence>
<keyword evidence="1" id="KW-0813">Transport</keyword>
<keyword evidence="5" id="KW-0445">Lipid transport</keyword>
<dbReference type="PANTHER" id="PTHR13466">
    <property type="entry name" value="TEX2 PROTEIN-RELATED"/>
    <property type="match status" value="1"/>
</dbReference>
<name>A0A9Q8URA1_PASFU</name>
<keyword evidence="3 8" id="KW-0256">Endoplasmic reticulum</keyword>
<dbReference type="PANTHER" id="PTHR13466:SF0">
    <property type="entry name" value="SMP-LTD DOMAIN-CONTAINING PROTEIN"/>
    <property type="match status" value="1"/>
</dbReference>
<feature type="region of interest" description="Disordered" evidence="9">
    <location>
        <begin position="522"/>
        <end position="663"/>
    </location>
</feature>
<comment type="subunit">
    <text evidence="8">Homodimer. Component of the ER-mitochondria encounter structure (ERMES) or MDM complex, composed of MMM1, MDM10, MDM12 and MDM34. A MMM1 homodimer associates with one molecule of MDM12 on each side in a pairwise head-to-tail manner, and the SMP-LTD domains of MMM1 and MDM12 generate a continuous hydrophobic tunnel for phospholipid trafficking.</text>
</comment>
<evidence type="ECO:0000256" key="6">
    <source>
        <dbReference type="ARBA" id="ARBA00023121"/>
    </source>
</evidence>
<feature type="compositionally biased region" description="Basic and acidic residues" evidence="9">
    <location>
        <begin position="607"/>
        <end position="617"/>
    </location>
</feature>
<reference evidence="12" key="1">
    <citation type="submission" date="2021-12" db="EMBL/GenBank/DDBJ databases">
        <authorList>
            <person name="Zaccaron A."/>
            <person name="Stergiopoulos I."/>
        </authorList>
    </citation>
    <scope>NUCLEOTIDE SEQUENCE</scope>
    <source>
        <strain evidence="12">Race5_Kim</strain>
    </source>
</reference>
<feature type="transmembrane region" description="Helical" evidence="10">
    <location>
        <begin position="181"/>
        <end position="204"/>
    </location>
</feature>
<dbReference type="EMBL" id="CP090168">
    <property type="protein sequence ID" value="UJO19510.1"/>
    <property type="molecule type" value="Genomic_DNA"/>
</dbReference>
<comment type="function">
    <text evidence="8">Component of the ERMES/MDM complex, which serves as a molecular tether to connect the endoplasmic reticulum (ER) and mitochondria. Components of this complex are involved in the control of mitochondrial shape and protein biogenesis, and function in nonvesicular lipid trafficking between the ER and mitochondria. The MDM12-MMM1 subcomplex functions in the major beta-barrel assembly pathway that is responsible for biogenesis of all outer membrane beta-barrel proteins, and acts in a late step after the SAM complex. The MDM10-MDM12-MMM1 subcomplex further acts in the TOM40-specific pathway after the action of the MDM12-MMM1 complex. Essential for establishing and maintaining the structure of mitochondria and maintenance of mtDNA nucleoids.</text>
</comment>
<reference evidence="12" key="2">
    <citation type="journal article" date="2022" name="Microb. Genom.">
        <title>A chromosome-scale genome assembly of the tomato pathogen Cladosporium fulvum reveals a compartmentalized genome architecture and the presence of a dispensable chromosome.</title>
        <authorList>
            <person name="Zaccaron A.Z."/>
            <person name="Chen L.H."/>
            <person name="Samaras A."/>
            <person name="Stergiopoulos I."/>
        </authorList>
    </citation>
    <scope>NUCLEOTIDE SEQUENCE</scope>
    <source>
        <strain evidence="12">Race5_Kim</strain>
    </source>
</reference>
<keyword evidence="7 8" id="KW-0472">Membrane</keyword>
<evidence type="ECO:0000313" key="13">
    <source>
        <dbReference type="Proteomes" id="UP000756132"/>
    </source>
</evidence>
<dbReference type="GO" id="GO:0032865">
    <property type="term" value="C:ERMES complex"/>
    <property type="evidence" value="ECO:0007669"/>
    <property type="project" value="UniProtKB-UniRule"/>
</dbReference>
<dbReference type="InterPro" id="IPR019411">
    <property type="entry name" value="MMM1_dom"/>
</dbReference>
<organism evidence="12 13">
    <name type="scientific">Passalora fulva</name>
    <name type="common">Tomato leaf mold</name>
    <name type="synonym">Cladosporium fulvum</name>
    <dbReference type="NCBI Taxonomy" id="5499"/>
    <lineage>
        <taxon>Eukaryota</taxon>
        <taxon>Fungi</taxon>
        <taxon>Dikarya</taxon>
        <taxon>Ascomycota</taxon>
        <taxon>Pezizomycotina</taxon>
        <taxon>Dothideomycetes</taxon>
        <taxon>Dothideomycetidae</taxon>
        <taxon>Mycosphaerellales</taxon>
        <taxon>Mycosphaerellaceae</taxon>
        <taxon>Fulvia</taxon>
    </lineage>
</organism>
<feature type="topological domain" description="Cytoplasmic" evidence="8">
    <location>
        <begin position="208"/>
        <end position="663"/>
    </location>
</feature>
<feature type="compositionally biased region" description="Basic and acidic residues" evidence="9">
    <location>
        <begin position="626"/>
        <end position="663"/>
    </location>
</feature>
<keyword evidence="6" id="KW-0446">Lipid-binding</keyword>
<evidence type="ECO:0000256" key="1">
    <source>
        <dbReference type="ARBA" id="ARBA00022448"/>
    </source>
</evidence>
<dbReference type="AlphaFoldDB" id="A0A9Q8URA1"/>
<feature type="topological domain" description="Lumenal" evidence="8">
    <location>
        <begin position="1"/>
        <end position="186"/>
    </location>
</feature>
<dbReference type="GO" id="GO:0045040">
    <property type="term" value="P:protein insertion into mitochondrial outer membrane"/>
    <property type="evidence" value="ECO:0007669"/>
    <property type="project" value="UniProtKB-UniRule"/>
</dbReference>
<dbReference type="Proteomes" id="UP000756132">
    <property type="component" value="Chromosome 6"/>
</dbReference>
<protein>
    <recommendedName>
        <fullName evidence="8">Maintenance of mitochondrial morphology protein 1</fullName>
    </recommendedName>
</protein>
<accession>A0A9Q8URA1</accession>
<evidence type="ECO:0000256" key="4">
    <source>
        <dbReference type="ARBA" id="ARBA00022989"/>
    </source>
</evidence>
<keyword evidence="13" id="KW-1185">Reference proteome</keyword>
<sequence length="663" mass="71796">MLTTDIFTPPTSCLQPTYTVSPAGNDVVGKLTAIRGYDSACYPFASAETGFPTMSAVACPLQYSFVAHQTDGRTTLGTCCPTGAHIVSQTAPDLCTRYTGYTSTTVVDATATSVVHNNFFVETAIVVSWTGGEKPQTTSTPSSSTTMTATAARGSVAAAPVVPEPDLGINPERVRQTATTIAFAVGCSIGSVVLIAMILGLITLRRHRKQKAQTQARLDQARLGRAGDEHGPVSTDLPPMYAARQSMETLPGPSTAILKPRQDGGLTVQKILEKTYYNVHGHQPESLDWFNVLIAQTIAQLRADAQEDEAVLGSLTEMLNGGSKPSFIDDIKVTEISLGKEFPIFSNCRVIPVDENGMPLKELTGLKGERLQARMDVDLSDVVTLGIETKLVLNYPKPFVMVLPVALAVSVVRFSGTLSLSFQPSQEIHSAAAESATPVGQPDKNEGHPLNPTGHSPTTLTFTFLDDYRLDLSVHSLIGSRSRLQDVPKIAQLVEDRIHKWFDERVVEPRFQQIVLPSLWPRKKNTRGGEDEAVVDESAGSSKASVPPLNTKTERPHPSIPNDDLPLPKTGFGVGNAETTAEQRTRDWAAQHGGPSVKRTSSLATKAEQDGKKKEDLSEIELAGQEMREADERDRRKQLRRDDSSLRLRTIREASHDGIKAAS</sequence>
<dbReference type="GO" id="GO:1990456">
    <property type="term" value="P:mitochondrion-endoplasmic reticulum membrane tethering"/>
    <property type="evidence" value="ECO:0007669"/>
    <property type="project" value="TreeGrafter"/>
</dbReference>
<evidence type="ECO:0000259" key="11">
    <source>
        <dbReference type="PROSITE" id="PS51847"/>
    </source>
</evidence>
<dbReference type="PROSITE" id="PS51847">
    <property type="entry name" value="SMP"/>
    <property type="match status" value="1"/>
</dbReference>
<evidence type="ECO:0000256" key="5">
    <source>
        <dbReference type="ARBA" id="ARBA00023055"/>
    </source>
</evidence>
<dbReference type="Pfam" id="PF10296">
    <property type="entry name" value="MMM1"/>
    <property type="match status" value="1"/>
</dbReference>
<keyword evidence="2 8" id="KW-0812">Transmembrane</keyword>
<comment type="similarity">
    <text evidence="8">Belongs to the MMM1 family.</text>
</comment>
<evidence type="ECO:0000256" key="3">
    <source>
        <dbReference type="ARBA" id="ARBA00022824"/>
    </source>
</evidence>
<dbReference type="InterPro" id="IPR031468">
    <property type="entry name" value="SMP_LBD"/>
</dbReference>
<evidence type="ECO:0000256" key="8">
    <source>
        <dbReference type="HAMAP-Rule" id="MF_03103"/>
    </source>
</evidence>
<evidence type="ECO:0000256" key="7">
    <source>
        <dbReference type="ARBA" id="ARBA00023136"/>
    </source>
</evidence>
<feature type="region of interest" description="Disordered" evidence="9">
    <location>
        <begin position="431"/>
        <end position="456"/>
    </location>
</feature>
<comment type="subcellular location">
    <subcellularLocation>
        <location evidence="8">Endoplasmic reticulum membrane</location>
        <topology evidence="8">Single-pass type I membrane protein</topology>
    </subcellularLocation>
    <text evidence="8">The ERMES/MDM complex localizes to a few discrete foci (around 10 per single cell), that represent mitochondria-endoplasmic reticulum junctions. These foci are often found next to mtDNA nucleoids.</text>
</comment>
<evidence type="ECO:0000256" key="2">
    <source>
        <dbReference type="ARBA" id="ARBA00022692"/>
    </source>
</evidence>
<dbReference type="CDD" id="cd21671">
    <property type="entry name" value="SMP_Mmm1"/>
    <property type="match status" value="1"/>
</dbReference>
<evidence type="ECO:0000256" key="10">
    <source>
        <dbReference type="SAM" id="Phobius"/>
    </source>
</evidence>
<dbReference type="InterPro" id="IPR027537">
    <property type="entry name" value="Mmm1"/>
</dbReference>
<feature type="compositionally biased region" description="Polar residues" evidence="9">
    <location>
        <begin position="539"/>
        <end position="551"/>
    </location>
</feature>